<dbReference type="RefSeq" id="WP_218115422.1">
    <property type="nucleotide sequence ID" value="NZ_CAJVAP010000018.1"/>
</dbReference>
<dbReference type="EMBL" id="CAJVAP010000018">
    <property type="protein sequence ID" value="CAG7613425.1"/>
    <property type="molecule type" value="Genomic_DNA"/>
</dbReference>
<dbReference type="Proteomes" id="UP000693892">
    <property type="component" value="Unassembled WGS sequence"/>
</dbReference>
<dbReference type="GO" id="GO:0006261">
    <property type="term" value="P:DNA-templated DNA replication"/>
    <property type="evidence" value="ECO:0007669"/>
    <property type="project" value="TreeGrafter"/>
</dbReference>
<reference evidence="1" key="1">
    <citation type="submission" date="2021-06" db="EMBL/GenBank/DDBJ databases">
        <authorList>
            <person name="Criscuolo A."/>
        </authorList>
    </citation>
    <scope>NUCLEOTIDE SEQUENCE</scope>
    <source>
        <strain evidence="1">CIP111803</strain>
    </source>
</reference>
<dbReference type="Pfam" id="PF13177">
    <property type="entry name" value="DNA_pol3_delta2"/>
    <property type="match status" value="1"/>
</dbReference>
<dbReference type="AlphaFoldDB" id="A0A916JYY8"/>
<dbReference type="PANTHER" id="PTHR11669:SF8">
    <property type="entry name" value="DNA POLYMERASE III SUBUNIT DELTA"/>
    <property type="match status" value="1"/>
</dbReference>
<proteinExistence type="predicted"/>
<protein>
    <recommendedName>
        <fullName evidence="3">DNA-directed DNA polymerase</fullName>
    </recommendedName>
</protein>
<name>A0A916JYY8_9MICO</name>
<accession>A0A916JYY8</accession>
<comment type="caution">
    <text evidence="1">The sequence shown here is derived from an EMBL/GenBank/DDBJ whole genome shotgun (WGS) entry which is preliminary data.</text>
</comment>
<keyword evidence="2" id="KW-1185">Reference proteome</keyword>
<evidence type="ECO:0000313" key="1">
    <source>
        <dbReference type="EMBL" id="CAG7613425.1"/>
    </source>
</evidence>
<dbReference type="InterPro" id="IPR050238">
    <property type="entry name" value="DNA_Rep/Repair_Clamp_Loader"/>
</dbReference>
<dbReference type="PANTHER" id="PTHR11669">
    <property type="entry name" value="REPLICATION FACTOR C / DNA POLYMERASE III GAMMA-TAU SUBUNIT"/>
    <property type="match status" value="1"/>
</dbReference>
<evidence type="ECO:0000313" key="2">
    <source>
        <dbReference type="Proteomes" id="UP000693892"/>
    </source>
</evidence>
<gene>
    <name evidence="1" type="ORF">LEUCIP111803_01690</name>
</gene>
<evidence type="ECO:0008006" key="3">
    <source>
        <dbReference type="Google" id="ProtNLM"/>
    </source>
</evidence>
<dbReference type="NCBIfam" id="NF005926">
    <property type="entry name" value="PRK07940.1"/>
    <property type="match status" value="1"/>
</dbReference>
<sequence length="426" mass="45474">MDFWGEIVGQGAAVAALERAASPEGERELAHAWLITGPPGSGRSNLALRFAAALVARAPEDREQAYAQVQARAHPDVALLTTQKVMIGIDDVRDIVTTAHYAPATGRYRVIVIEDADRMPARTSNVLLKALEEPPERTVWLLCAPSEADLLPTIRSRARSLRLVTPTAAEVARLLHERDGVPLDAAERAARLAQSHIGMARRLAGEPAALERRERTMELALGVETLGEAMGAAAELLKVAQADADAYTEQLDASEREDALRHLGLAPGAAIPPQLRAQIRALEEDQKRRATRSLRDGIDRILTDLLSLYRDMLLSVLQAGLELVNLEQGERIARLAEAWGAERVMSAAAAVERARERLHRNVTPGLVLEALFSELVARQLDARQPGAGQLGAGQLGAGQLGARPIGGPASAAGAAASAGARPGVRS</sequence>
<organism evidence="1 2">
    <name type="scientific">Leucobacter soli</name>
    <dbReference type="NCBI Taxonomy" id="2812850"/>
    <lineage>
        <taxon>Bacteria</taxon>
        <taxon>Bacillati</taxon>
        <taxon>Actinomycetota</taxon>
        <taxon>Actinomycetes</taxon>
        <taxon>Micrococcales</taxon>
        <taxon>Microbacteriaceae</taxon>
        <taxon>Leucobacter</taxon>
    </lineage>
</organism>